<evidence type="ECO:0000256" key="8">
    <source>
        <dbReference type="ARBA" id="ARBA00023136"/>
    </source>
</evidence>
<dbReference type="OrthoDB" id="614844at2759"/>
<evidence type="ECO:0000256" key="7">
    <source>
        <dbReference type="ARBA" id="ARBA00022989"/>
    </source>
</evidence>
<evidence type="ECO:0000256" key="3">
    <source>
        <dbReference type="ARBA" id="ARBA00022676"/>
    </source>
</evidence>
<dbReference type="Proteomes" id="UP000276133">
    <property type="component" value="Unassembled WGS sequence"/>
</dbReference>
<dbReference type="EMBL" id="REGN01001443">
    <property type="protein sequence ID" value="RNA34624.1"/>
    <property type="molecule type" value="Genomic_DNA"/>
</dbReference>
<gene>
    <name evidence="9" type="ORF">BpHYR1_049843</name>
</gene>
<keyword evidence="4 9" id="KW-0808">Transferase</keyword>
<dbReference type="GO" id="GO:0000030">
    <property type="term" value="F:mannosyltransferase activity"/>
    <property type="evidence" value="ECO:0007669"/>
    <property type="project" value="InterPro"/>
</dbReference>
<dbReference type="AlphaFoldDB" id="A0A3M7SFK4"/>
<comment type="subcellular location">
    <subcellularLocation>
        <location evidence="1">Endoplasmic reticulum membrane</location>
        <topology evidence="1">Single-pass membrane protein</topology>
    </subcellularLocation>
</comment>
<keyword evidence="6" id="KW-0256">Endoplasmic reticulum</keyword>
<proteinExistence type="predicted"/>
<comment type="pathway">
    <text evidence="2">Protein modification; protein glycosylation.</text>
</comment>
<dbReference type="SUPFAM" id="SSF53756">
    <property type="entry name" value="UDP-Glycosyltransferase/glycogen phosphorylase"/>
    <property type="match status" value="1"/>
</dbReference>
<accession>A0A3M7SFK4</accession>
<dbReference type="PANTHER" id="PTHR13036:SF0">
    <property type="entry name" value="CHITOBIOSYLDIPHOSPHODOLICHOL BETA-MANNOSYLTRANSFERASE"/>
    <property type="match status" value="1"/>
</dbReference>
<keyword evidence="8" id="KW-0472">Membrane</keyword>
<dbReference type="GO" id="GO:0005789">
    <property type="term" value="C:endoplasmic reticulum membrane"/>
    <property type="evidence" value="ECO:0007669"/>
    <property type="project" value="UniProtKB-SubCell"/>
</dbReference>
<evidence type="ECO:0000256" key="1">
    <source>
        <dbReference type="ARBA" id="ARBA00004389"/>
    </source>
</evidence>
<evidence type="ECO:0000256" key="2">
    <source>
        <dbReference type="ARBA" id="ARBA00004922"/>
    </source>
</evidence>
<evidence type="ECO:0000256" key="4">
    <source>
        <dbReference type="ARBA" id="ARBA00022679"/>
    </source>
</evidence>
<keyword evidence="10" id="KW-1185">Reference proteome</keyword>
<name>A0A3M7SFK4_BRAPC</name>
<keyword evidence="3 9" id="KW-0328">Glycosyltransferase</keyword>
<dbReference type="STRING" id="10195.A0A3M7SFK4"/>
<organism evidence="9 10">
    <name type="scientific">Brachionus plicatilis</name>
    <name type="common">Marine rotifer</name>
    <name type="synonym">Brachionus muelleri</name>
    <dbReference type="NCBI Taxonomy" id="10195"/>
    <lineage>
        <taxon>Eukaryota</taxon>
        <taxon>Metazoa</taxon>
        <taxon>Spiralia</taxon>
        <taxon>Gnathifera</taxon>
        <taxon>Rotifera</taxon>
        <taxon>Eurotatoria</taxon>
        <taxon>Monogononta</taxon>
        <taxon>Pseudotrocha</taxon>
        <taxon>Ploima</taxon>
        <taxon>Brachionidae</taxon>
        <taxon>Brachionus</taxon>
    </lineage>
</organism>
<protein>
    <submittedName>
        <fullName evidence="9">Chitobiosyldiphosphodolichol beta-mannosyltransferase</fullName>
    </submittedName>
</protein>
<sequence length="360" mass="41793">MIEFLLIIILIFLLIWTFFKRNHHPKSACIVVLGDIGRSPRMSYHCISLLKLGYSVTLIGYKESKLMNQLNDDNVKIFDLTPYPKWLQLGTGMAQYGLKTIFLSFTLAIRLVQMRVVPKFILVQNPPSIPTLIVVYLYCRLFGCKFLIDWHNYGHTILALKKGKQNFLVKICKKIEIFFGQRSHLNFCVTKAMCRDLHTYGIKAKVFYDKPHESFRRADTFQKQFLIEKLIKQKMIPQINENCAFLVSSSSWTEDEDFQILIDALRIYEKFADSKLAKIVLFLTGKGPLKHFYERKFRQENFSSIQVNFVWLDPGDYPILLGSCDLGICLHMSSSDLDLPMKVVDMFGAQLPVCAYSFSW</sequence>
<reference evidence="9 10" key="1">
    <citation type="journal article" date="2018" name="Sci. Rep.">
        <title>Genomic signatures of local adaptation to the degree of environmental predictability in rotifers.</title>
        <authorList>
            <person name="Franch-Gras L."/>
            <person name="Hahn C."/>
            <person name="Garcia-Roger E.M."/>
            <person name="Carmona M.J."/>
            <person name="Serra M."/>
            <person name="Gomez A."/>
        </authorList>
    </citation>
    <scope>NUCLEOTIDE SEQUENCE [LARGE SCALE GENOMIC DNA]</scope>
    <source>
        <strain evidence="9">HYR1</strain>
    </source>
</reference>
<evidence type="ECO:0000256" key="6">
    <source>
        <dbReference type="ARBA" id="ARBA00022824"/>
    </source>
</evidence>
<comment type="caution">
    <text evidence="9">The sequence shown here is derived from an EMBL/GenBank/DDBJ whole genome shotgun (WGS) entry which is preliminary data.</text>
</comment>
<evidence type="ECO:0000313" key="10">
    <source>
        <dbReference type="Proteomes" id="UP000276133"/>
    </source>
</evidence>
<evidence type="ECO:0000313" key="9">
    <source>
        <dbReference type="EMBL" id="RNA34624.1"/>
    </source>
</evidence>
<dbReference type="PANTHER" id="PTHR13036">
    <property type="entry name" value="BETA1,4 MANNOSYLTRANSFERASE"/>
    <property type="match status" value="1"/>
</dbReference>
<keyword evidence="7" id="KW-1133">Transmembrane helix</keyword>
<keyword evidence="5" id="KW-0812">Transmembrane</keyword>
<dbReference type="InterPro" id="IPR026051">
    <property type="entry name" value="ALG1-like"/>
</dbReference>
<dbReference type="Gene3D" id="3.40.50.2000">
    <property type="entry name" value="Glycogen Phosphorylase B"/>
    <property type="match status" value="1"/>
</dbReference>
<evidence type="ECO:0000256" key="5">
    <source>
        <dbReference type="ARBA" id="ARBA00022692"/>
    </source>
</evidence>